<comment type="function">
    <text evidence="4">Component of the exocyst complex involved in the docking of exocytic vesicles with fusion sites on the plasma membrane.</text>
</comment>
<keyword evidence="2 4" id="KW-0268">Exocytosis</keyword>
<comment type="caution">
    <text evidence="8">The sequence shown here is derived from an EMBL/GenBank/DDBJ whole genome shotgun (WGS) entry which is preliminary data.</text>
</comment>
<dbReference type="Pfam" id="PF04048">
    <property type="entry name" value="Sec8_N"/>
    <property type="match status" value="1"/>
</dbReference>
<feature type="compositionally biased region" description="Polar residues" evidence="5">
    <location>
        <begin position="36"/>
        <end position="61"/>
    </location>
</feature>
<evidence type="ECO:0000259" key="7">
    <source>
        <dbReference type="Pfam" id="PF20652"/>
    </source>
</evidence>
<dbReference type="GO" id="GO:0006904">
    <property type="term" value="P:vesicle docking involved in exocytosis"/>
    <property type="evidence" value="ECO:0007669"/>
    <property type="project" value="InterPro"/>
</dbReference>
<proteinExistence type="inferred from homology"/>
<reference evidence="8" key="2">
    <citation type="submission" date="2023-06" db="EMBL/GenBank/DDBJ databases">
        <authorList>
            <consortium name="Lawrence Berkeley National Laboratory"/>
            <person name="Haridas S."/>
            <person name="Hensen N."/>
            <person name="Bonometti L."/>
            <person name="Westerberg I."/>
            <person name="Brannstrom I.O."/>
            <person name="Guillou S."/>
            <person name="Cros-Aarteil S."/>
            <person name="Calhoun S."/>
            <person name="Kuo A."/>
            <person name="Mondo S."/>
            <person name="Pangilinan J."/>
            <person name="Riley R."/>
            <person name="Labutti K."/>
            <person name="Andreopoulos B."/>
            <person name="Lipzen A."/>
            <person name="Chen C."/>
            <person name="Yanf M."/>
            <person name="Daum C."/>
            <person name="Ng V."/>
            <person name="Clum A."/>
            <person name="Steindorff A."/>
            <person name="Ohm R."/>
            <person name="Martin F."/>
            <person name="Silar P."/>
            <person name="Natvig D."/>
            <person name="Lalanne C."/>
            <person name="Gautier V."/>
            <person name="Ament-Velasquez S.L."/>
            <person name="Kruys A."/>
            <person name="Hutchinson M.I."/>
            <person name="Powell A.J."/>
            <person name="Barry K."/>
            <person name="Miller A.N."/>
            <person name="Grigoriev I.V."/>
            <person name="Debuchy R."/>
            <person name="Gladieux P."/>
            <person name="Thoren M.H."/>
            <person name="Johannesson H."/>
        </authorList>
    </citation>
    <scope>NUCLEOTIDE SEQUENCE</scope>
    <source>
        <strain evidence="8">CBS 118394</strain>
    </source>
</reference>
<dbReference type="PANTHER" id="PTHR14146">
    <property type="entry name" value="EXOCYST COMPLEX COMPONENT 4"/>
    <property type="match status" value="1"/>
</dbReference>
<evidence type="ECO:0000256" key="2">
    <source>
        <dbReference type="ARBA" id="ARBA00022483"/>
    </source>
</evidence>
<dbReference type="InterPro" id="IPR007191">
    <property type="entry name" value="Sec8_exocyst_N"/>
</dbReference>
<dbReference type="Pfam" id="PF20652">
    <property type="entry name" value="Sec8_C"/>
    <property type="match status" value="1"/>
</dbReference>
<comment type="similarity">
    <text evidence="4">Belongs to the SEC8 family.</text>
</comment>
<evidence type="ECO:0000313" key="8">
    <source>
        <dbReference type="EMBL" id="KAK3326569.1"/>
    </source>
</evidence>
<dbReference type="GO" id="GO:0090522">
    <property type="term" value="P:vesicle tethering involved in exocytosis"/>
    <property type="evidence" value="ECO:0007669"/>
    <property type="project" value="UniProtKB-UniRule"/>
</dbReference>
<dbReference type="AlphaFoldDB" id="A0AAE0MD24"/>
<dbReference type="GO" id="GO:0006612">
    <property type="term" value="P:protein targeting to membrane"/>
    <property type="evidence" value="ECO:0007669"/>
    <property type="project" value="UniProtKB-UniRule"/>
</dbReference>
<feature type="domain" description="Exocyst complex component Sec8 N-terminal" evidence="6">
    <location>
        <begin position="102"/>
        <end position="241"/>
    </location>
</feature>
<reference evidence="8" key="1">
    <citation type="journal article" date="2023" name="Mol. Phylogenet. Evol.">
        <title>Genome-scale phylogeny and comparative genomics of the fungal order Sordariales.</title>
        <authorList>
            <person name="Hensen N."/>
            <person name="Bonometti L."/>
            <person name="Westerberg I."/>
            <person name="Brannstrom I.O."/>
            <person name="Guillou S."/>
            <person name="Cros-Aarteil S."/>
            <person name="Calhoun S."/>
            <person name="Haridas S."/>
            <person name="Kuo A."/>
            <person name="Mondo S."/>
            <person name="Pangilinan J."/>
            <person name="Riley R."/>
            <person name="LaButti K."/>
            <person name="Andreopoulos B."/>
            <person name="Lipzen A."/>
            <person name="Chen C."/>
            <person name="Yan M."/>
            <person name="Daum C."/>
            <person name="Ng V."/>
            <person name="Clum A."/>
            <person name="Steindorff A."/>
            <person name="Ohm R.A."/>
            <person name="Martin F."/>
            <person name="Silar P."/>
            <person name="Natvig D.O."/>
            <person name="Lalanne C."/>
            <person name="Gautier V."/>
            <person name="Ament-Velasquez S.L."/>
            <person name="Kruys A."/>
            <person name="Hutchinson M.I."/>
            <person name="Powell A.J."/>
            <person name="Barry K."/>
            <person name="Miller A.N."/>
            <person name="Grigoriev I.V."/>
            <person name="Debuchy R."/>
            <person name="Gladieux P."/>
            <person name="Hiltunen Thoren M."/>
            <person name="Johannesson H."/>
        </authorList>
    </citation>
    <scope>NUCLEOTIDE SEQUENCE</scope>
    <source>
        <strain evidence="8">CBS 118394</strain>
    </source>
</reference>
<evidence type="ECO:0000256" key="3">
    <source>
        <dbReference type="ARBA" id="ARBA00022927"/>
    </source>
</evidence>
<evidence type="ECO:0000259" key="6">
    <source>
        <dbReference type="Pfam" id="PF04048"/>
    </source>
</evidence>
<feature type="domain" description="Exocyst complex component Sec8 middle helical bundle" evidence="7">
    <location>
        <begin position="355"/>
        <end position="631"/>
    </location>
</feature>
<dbReference type="InterPro" id="IPR048630">
    <property type="entry name" value="Sec8_M"/>
</dbReference>
<evidence type="ECO:0000256" key="1">
    <source>
        <dbReference type="ARBA" id="ARBA00022448"/>
    </source>
</evidence>
<dbReference type="PANTHER" id="PTHR14146:SF0">
    <property type="entry name" value="EXOCYST COMPLEX COMPONENT 4"/>
    <property type="match status" value="1"/>
</dbReference>
<dbReference type="GO" id="GO:0006893">
    <property type="term" value="P:Golgi to plasma membrane transport"/>
    <property type="evidence" value="ECO:0007669"/>
    <property type="project" value="TreeGrafter"/>
</dbReference>
<protein>
    <recommendedName>
        <fullName evidence="4">Exocyst complex component Sec8</fullName>
    </recommendedName>
</protein>
<evidence type="ECO:0000256" key="4">
    <source>
        <dbReference type="RuleBase" id="RU367079"/>
    </source>
</evidence>
<feature type="region of interest" description="Disordered" evidence="5">
    <location>
        <begin position="565"/>
        <end position="588"/>
    </location>
</feature>
<dbReference type="Proteomes" id="UP001283341">
    <property type="component" value="Unassembled WGS sequence"/>
</dbReference>
<dbReference type="InterPro" id="IPR039682">
    <property type="entry name" value="Sec8/EXOC4"/>
</dbReference>
<gene>
    <name evidence="8" type="ORF">B0H66DRAFT_164990</name>
</gene>
<keyword evidence="1 4" id="KW-0813">Transport</keyword>
<evidence type="ECO:0000313" key="9">
    <source>
        <dbReference type="Proteomes" id="UP001283341"/>
    </source>
</evidence>
<sequence length="1152" mass="127809">MSGRSNRPYRNGTYGNLGSPEGDYDPFGEGYGSDRYASSQPDDNSVRSVNSNRYGSSQLTTASSRPPPPSRSANSNSTMQAQYAPPPRSAQRGYETNAERQITKVLELIKQEWPAMCETDCIPVQLALQLLDTSSVGRAHEYRNFQKTHKYLQDSLKNIVHDYHQGFNSSIGTFHKIQGSIQTSQKKVRALKESLAASKTALCTTDPELKKLHTTSRMYDDVLQTLNELDDLRAVPDQLEARISEKRFLTAVEVLQNALRKLRKPELDGIGALSDLRGYLANQETALMDILVEELHEHLYLKSPYCQDRWQNLSKHQGAFNDGGYGESSQAMAPFHTILDTIDWERSAAEDPQKNPEADTFSYVTLLVESLNKLGRLEAAVDMLKQRLPVELFTVVNETINDVDQKHPSSLRGGGPSGSLGLHMYGPRETQMRADVIYDLLWTLYGKFEAIAEGHRVFHEAIKALIRREGAGNNSVLLGSFKELWNLYQNEIRSLLHNYVTTDADVYQFSSSPRLMNGGTKADNGARDHLFKFAEVDAKSPEMATEYEALDSIIRAAVPGLTASNTARKGGDAGKKGGSTAAVTARKGTTGGNGGSIIGFGSGSSQQTAGTYKSLVEPSVFNMSLLLPPTLVFLQRLKNIVPPGSDLATSTLTSFLDNFLVNVFQPQLDETLGKLSDTVFGEADAFQQDANWNRVARRPIFKGTTAFFTVVTAFCRMLGTIPHDQALSSLIITQMLRYYDRCFSWYKALVTKTQEEGGGEDGIGTAMLAAQVAQQQQTKMPRMLRASAVLALEPSEIYEVMQKLWRAAADNNTADEEYEELLEKEVALLIRHTTDNKLEVSDIIQDRDTISSLCLLYTSMKWLSVKVLGLRHITRNEADSSRSSLPKPEKKRWTLLNDPNKAAAAEEGPVYLPMTQETVQSFDSILSSYEELASTALRNLHMEVRCRIIQSLQTALSPETAAPYLLEQEVNEPDQEILGLNGEMVAYDEITCRFLREKEVGFMRRGLGLLINSYLIGRASMTAPMNAKGCGRMQLNILVLQQNLKNIEAGVDLVRAANYFELFDKGVDAIVLKAKEDASSTGVEEGGDGEGGKEVRRGGKDDNHRFTYDELKALVELCYSEQLADPERGVAAAARRQMADKLLGLSEYMWQS</sequence>
<name>A0AAE0MD24_9PEZI</name>
<keyword evidence="3 4" id="KW-0653">Protein transport</keyword>
<keyword evidence="9" id="KW-1185">Reference proteome</keyword>
<accession>A0AAE0MD24</accession>
<organism evidence="8 9">
    <name type="scientific">Apodospora peruviana</name>
    <dbReference type="NCBI Taxonomy" id="516989"/>
    <lineage>
        <taxon>Eukaryota</taxon>
        <taxon>Fungi</taxon>
        <taxon>Dikarya</taxon>
        <taxon>Ascomycota</taxon>
        <taxon>Pezizomycotina</taxon>
        <taxon>Sordariomycetes</taxon>
        <taxon>Sordariomycetidae</taxon>
        <taxon>Sordariales</taxon>
        <taxon>Lasiosphaeriaceae</taxon>
        <taxon>Apodospora</taxon>
    </lineage>
</organism>
<feature type="region of interest" description="Disordered" evidence="5">
    <location>
        <begin position="1080"/>
        <end position="1101"/>
    </location>
</feature>
<feature type="compositionally biased region" description="Basic and acidic residues" evidence="5">
    <location>
        <begin position="1090"/>
        <end position="1101"/>
    </location>
</feature>
<dbReference type="GO" id="GO:0000145">
    <property type="term" value="C:exocyst"/>
    <property type="evidence" value="ECO:0007669"/>
    <property type="project" value="UniProtKB-UniRule"/>
</dbReference>
<evidence type="ECO:0000256" key="5">
    <source>
        <dbReference type="SAM" id="MobiDB-lite"/>
    </source>
</evidence>
<feature type="region of interest" description="Disordered" evidence="5">
    <location>
        <begin position="1"/>
        <end position="96"/>
    </location>
</feature>
<dbReference type="EMBL" id="JAUEDM010000002">
    <property type="protein sequence ID" value="KAK3326569.1"/>
    <property type="molecule type" value="Genomic_DNA"/>
</dbReference>
<dbReference type="GO" id="GO:0015031">
    <property type="term" value="P:protein transport"/>
    <property type="evidence" value="ECO:0007669"/>
    <property type="project" value="UniProtKB-KW"/>
</dbReference>